<dbReference type="EMBL" id="PREZ01000007">
    <property type="protein sequence ID" value="PPA69106.1"/>
    <property type="molecule type" value="Genomic_DNA"/>
</dbReference>
<dbReference type="Pfam" id="PF12867">
    <property type="entry name" value="DinB_2"/>
    <property type="match status" value="1"/>
</dbReference>
<gene>
    <name evidence="2" type="ORF">C4B60_17495</name>
</gene>
<keyword evidence="3" id="KW-1185">Reference proteome</keyword>
<evidence type="ECO:0000313" key="3">
    <source>
        <dbReference type="Proteomes" id="UP000239047"/>
    </source>
</evidence>
<comment type="caution">
    <text evidence="2">The sequence shown here is derived from an EMBL/GenBank/DDBJ whole genome shotgun (WGS) entry which is preliminary data.</text>
</comment>
<feature type="domain" description="DinB-like" evidence="1">
    <location>
        <begin position="10"/>
        <end position="156"/>
    </location>
</feature>
<sequence>MRDRTLLETYKRFLKDYSLEQLRYIPEPGVWSLCQMYDHLIIVANEYLDCAEACAEAHSMEGRGKTDFGEYLFANGGFPPEKIRLPDEMNAPPDNTKSTEELMLELDQLIIRIEKVENTVQEINPQNKVKHGGIGWMNAVEWTALVGMHFRHHLRQKYELDQRISK</sequence>
<dbReference type="RefSeq" id="WP_104059325.1">
    <property type="nucleotide sequence ID" value="NZ_PREZ01000007.1"/>
</dbReference>
<protein>
    <submittedName>
        <fullName evidence="2">DinB family protein</fullName>
    </submittedName>
</protein>
<reference evidence="2 3" key="1">
    <citation type="submission" date="2018-02" db="EMBL/GenBank/DDBJ databases">
        <title>Jeotgalibacillus proteolyticum sp. nov. a protease producing bacterium isolated from ocean sediments of Laizhou Bay.</title>
        <authorList>
            <person name="Li Y."/>
        </authorList>
    </citation>
    <scope>NUCLEOTIDE SEQUENCE [LARGE SCALE GENOMIC DNA]</scope>
    <source>
        <strain evidence="2 3">22-7</strain>
    </source>
</reference>
<dbReference type="InterPro" id="IPR034660">
    <property type="entry name" value="DinB/YfiT-like"/>
</dbReference>
<dbReference type="Gene3D" id="1.20.120.450">
    <property type="entry name" value="dinb family like domain"/>
    <property type="match status" value="1"/>
</dbReference>
<name>A0A2S5G7Z2_9BACL</name>
<accession>A0A2S5G7Z2</accession>
<dbReference type="SUPFAM" id="SSF109854">
    <property type="entry name" value="DinB/YfiT-like putative metalloenzymes"/>
    <property type="match status" value="1"/>
</dbReference>
<dbReference type="InterPro" id="IPR024775">
    <property type="entry name" value="DinB-like"/>
</dbReference>
<organism evidence="2 3">
    <name type="scientific">Jeotgalibacillus proteolyticus</name>
    <dbReference type="NCBI Taxonomy" id="2082395"/>
    <lineage>
        <taxon>Bacteria</taxon>
        <taxon>Bacillati</taxon>
        <taxon>Bacillota</taxon>
        <taxon>Bacilli</taxon>
        <taxon>Bacillales</taxon>
        <taxon>Caryophanaceae</taxon>
        <taxon>Jeotgalibacillus</taxon>
    </lineage>
</organism>
<evidence type="ECO:0000313" key="2">
    <source>
        <dbReference type="EMBL" id="PPA69106.1"/>
    </source>
</evidence>
<dbReference type="OrthoDB" id="1495892at2"/>
<evidence type="ECO:0000259" key="1">
    <source>
        <dbReference type="Pfam" id="PF12867"/>
    </source>
</evidence>
<proteinExistence type="predicted"/>
<dbReference type="Proteomes" id="UP000239047">
    <property type="component" value="Unassembled WGS sequence"/>
</dbReference>
<dbReference type="AlphaFoldDB" id="A0A2S5G7Z2"/>